<reference evidence="1" key="1">
    <citation type="submission" date="2022-03" db="EMBL/GenBank/DDBJ databases">
        <authorList>
            <person name="Alioto T."/>
            <person name="Alioto T."/>
            <person name="Gomez Garrido J."/>
        </authorList>
    </citation>
    <scope>NUCLEOTIDE SEQUENCE</scope>
</reference>
<name>A0AAD1R243_PELCU</name>
<gene>
    <name evidence="1" type="ORF">PECUL_23A023259</name>
</gene>
<proteinExistence type="predicted"/>
<sequence length="342" mass="40100">LTGKGNSPKDLPTIGATLEVWANINPMRHFTPTPSPRFPIAHNPRFPAGRDIRNMSKTIPNPGDGNITLRDLVTRDGLLPLTDLADTHYPTMTQTFQYHQLKHFLHKEGLLHWQPREETQFEKLCSTPPKTKIVSKCYQLIQECTNNSLPWFTAKHQQWLSTPWEEKKWHTTFTKIMKSHSSITIQEPNFKFLSHWYITPVDANKYDTNTSPLCWRCLQERGTYQHIWWSCNRVVGFWREVARITGKLSGTTILATPEALLFYNIPVTMRTFRNSVILYFLTAAKVVIAGLWKTSKRPSRREWFRRIDDIYKLEELRMSTIGKSQLCQTMWEPWKAYLKNYT</sequence>
<protein>
    <recommendedName>
        <fullName evidence="3">Reverse transcriptase zinc-binding domain-containing protein</fullName>
    </recommendedName>
</protein>
<dbReference type="AlphaFoldDB" id="A0AAD1R243"/>
<dbReference type="Proteomes" id="UP001295444">
    <property type="component" value="Chromosome 01"/>
</dbReference>
<accession>A0AAD1R243</accession>
<dbReference type="EMBL" id="OW240912">
    <property type="protein sequence ID" value="CAH2222044.1"/>
    <property type="molecule type" value="Genomic_DNA"/>
</dbReference>
<evidence type="ECO:0000313" key="1">
    <source>
        <dbReference type="EMBL" id="CAH2222044.1"/>
    </source>
</evidence>
<keyword evidence="2" id="KW-1185">Reference proteome</keyword>
<evidence type="ECO:0008006" key="3">
    <source>
        <dbReference type="Google" id="ProtNLM"/>
    </source>
</evidence>
<evidence type="ECO:0000313" key="2">
    <source>
        <dbReference type="Proteomes" id="UP001295444"/>
    </source>
</evidence>
<organism evidence="1 2">
    <name type="scientific">Pelobates cultripes</name>
    <name type="common">Western spadefoot toad</name>
    <dbReference type="NCBI Taxonomy" id="61616"/>
    <lineage>
        <taxon>Eukaryota</taxon>
        <taxon>Metazoa</taxon>
        <taxon>Chordata</taxon>
        <taxon>Craniata</taxon>
        <taxon>Vertebrata</taxon>
        <taxon>Euteleostomi</taxon>
        <taxon>Amphibia</taxon>
        <taxon>Batrachia</taxon>
        <taxon>Anura</taxon>
        <taxon>Pelobatoidea</taxon>
        <taxon>Pelobatidae</taxon>
        <taxon>Pelobates</taxon>
    </lineage>
</organism>
<feature type="non-terminal residue" evidence="1">
    <location>
        <position position="1"/>
    </location>
</feature>